<sequence>MSWRTAWFHDQLEETSWCGQSLLQESTPPFLLEASLCPMTSLTTWRSLSCASRRRRSDGKGQSKILE</sequence>
<evidence type="ECO:0000313" key="2">
    <source>
        <dbReference type="Proteomes" id="UP000481153"/>
    </source>
</evidence>
<reference evidence="1 2" key="1">
    <citation type="submission" date="2019-07" db="EMBL/GenBank/DDBJ databases">
        <title>Genomics analysis of Aphanomyces spp. identifies a new class of oomycete effector associated with host adaptation.</title>
        <authorList>
            <person name="Gaulin E."/>
        </authorList>
    </citation>
    <scope>NUCLEOTIDE SEQUENCE [LARGE SCALE GENOMIC DNA]</scope>
    <source>
        <strain evidence="1 2">ATCC 201684</strain>
    </source>
</reference>
<protein>
    <submittedName>
        <fullName evidence="1">Uncharacterized protein</fullName>
    </submittedName>
</protein>
<keyword evidence="2" id="KW-1185">Reference proteome</keyword>
<organism evidence="1 2">
    <name type="scientific">Aphanomyces euteiches</name>
    <dbReference type="NCBI Taxonomy" id="100861"/>
    <lineage>
        <taxon>Eukaryota</taxon>
        <taxon>Sar</taxon>
        <taxon>Stramenopiles</taxon>
        <taxon>Oomycota</taxon>
        <taxon>Saprolegniomycetes</taxon>
        <taxon>Saprolegniales</taxon>
        <taxon>Verrucalvaceae</taxon>
        <taxon>Aphanomyces</taxon>
    </lineage>
</organism>
<accession>A0A6G0WQQ9</accession>
<dbReference type="Proteomes" id="UP000481153">
    <property type="component" value="Unassembled WGS sequence"/>
</dbReference>
<gene>
    <name evidence="1" type="ORF">Ae201684_012676</name>
</gene>
<dbReference type="EMBL" id="VJMJ01000161">
    <property type="protein sequence ID" value="KAF0729785.1"/>
    <property type="molecule type" value="Genomic_DNA"/>
</dbReference>
<name>A0A6G0WQQ9_9STRA</name>
<evidence type="ECO:0000313" key="1">
    <source>
        <dbReference type="EMBL" id="KAF0729785.1"/>
    </source>
</evidence>
<proteinExistence type="predicted"/>
<dbReference type="AlphaFoldDB" id="A0A6G0WQQ9"/>
<comment type="caution">
    <text evidence="1">The sequence shown here is derived from an EMBL/GenBank/DDBJ whole genome shotgun (WGS) entry which is preliminary data.</text>
</comment>